<gene>
    <name evidence="1" type="ORF">TM448B00810_0005</name>
</gene>
<dbReference type="EMBL" id="MT144662">
    <property type="protein sequence ID" value="QJH96772.1"/>
    <property type="molecule type" value="Genomic_DNA"/>
</dbReference>
<keyword evidence="1" id="KW-0489">Methyltransferase</keyword>
<evidence type="ECO:0000313" key="1">
    <source>
        <dbReference type="EMBL" id="QJH96772.1"/>
    </source>
</evidence>
<reference evidence="1" key="1">
    <citation type="submission" date="2020-03" db="EMBL/GenBank/DDBJ databases">
        <title>The deep terrestrial virosphere.</title>
        <authorList>
            <person name="Holmfeldt K."/>
            <person name="Nilsson E."/>
            <person name="Simone D."/>
            <person name="Lopez-Fernandez M."/>
            <person name="Wu X."/>
            <person name="de Brujin I."/>
            <person name="Lundin D."/>
            <person name="Andersson A."/>
            <person name="Bertilsson S."/>
            <person name="Dopson M."/>
        </authorList>
    </citation>
    <scope>NUCLEOTIDE SEQUENCE</scope>
    <source>
        <strain evidence="1">TM448B00810</strain>
    </source>
</reference>
<name>A0A6M3XG07_9ZZZZ</name>
<protein>
    <submittedName>
        <fullName evidence="1">Putative methyltransferase</fullName>
    </submittedName>
</protein>
<dbReference type="GO" id="GO:0032259">
    <property type="term" value="P:methylation"/>
    <property type="evidence" value="ECO:0007669"/>
    <property type="project" value="UniProtKB-KW"/>
</dbReference>
<dbReference type="Pfam" id="PF05869">
    <property type="entry name" value="Dam"/>
    <property type="match status" value="1"/>
</dbReference>
<dbReference type="GO" id="GO:0003677">
    <property type="term" value="F:DNA binding"/>
    <property type="evidence" value="ECO:0007669"/>
    <property type="project" value="InterPro"/>
</dbReference>
<accession>A0A6M3XG07</accession>
<dbReference type="GO" id="GO:0009307">
    <property type="term" value="P:DNA restriction-modification system"/>
    <property type="evidence" value="ECO:0007669"/>
    <property type="project" value="InterPro"/>
</dbReference>
<dbReference type="AlphaFoldDB" id="A0A6M3XG07"/>
<dbReference type="InterPro" id="IPR008593">
    <property type="entry name" value="Dam_MeTrfase"/>
</dbReference>
<dbReference type="GO" id="GO:0009007">
    <property type="term" value="F:site-specific DNA-methyltransferase (adenine-specific) activity"/>
    <property type="evidence" value="ECO:0007669"/>
    <property type="project" value="InterPro"/>
</dbReference>
<sequence length="323" mass="35613">MPALPSKFREAALALPDKIDAVLAAIDMPEDAQKAEVAVEAALKLARRLKMDTPVLNALQYGRLKVVVRIGELMPAQTPEQRGAKGGRGHKATTGIVAPFRGDTLATYRKVAANRDKLKEYYDARNAEAEDTDDPGLSDVGMSIADFVRYVGSDGNIKSNQNQGVVEWYTPADHIEAARKVMGTIDLDPASCAFAQRVVKAETFYTAKQDGLKQAWAGTVFLNPPFKMPEVEQFILKLCEHCVAGDVSQAVLVTNNNTDTKWWHTAAEASESICFTRGRIKWYNAAQPDCSPTNGQTFFYFGNRRKRFSDVFGDFGTVLVRPE</sequence>
<proteinExistence type="predicted"/>
<organism evidence="1">
    <name type="scientific">viral metagenome</name>
    <dbReference type="NCBI Taxonomy" id="1070528"/>
    <lineage>
        <taxon>unclassified sequences</taxon>
        <taxon>metagenomes</taxon>
        <taxon>organismal metagenomes</taxon>
    </lineage>
</organism>
<keyword evidence="1" id="KW-0808">Transferase</keyword>